<sequence length="90" mass="10869">MSRCGFNQNYAVRRNKIREMSNEELIDLFNEQLPNYDANDRYSFNDIAMIAEEIQCRDFDYSVIGDEKELRIGRRIRYSRSLNMIFLDEE</sequence>
<accession>A0A9X1L094</accession>
<keyword evidence="2" id="KW-1185">Reference proteome</keyword>
<dbReference type="Proteomes" id="UP001139409">
    <property type="component" value="Unassembled WGS sequence"/>
</dbReference>
<evidence type="ECO:0000313" key="2">
    <source>
        <dbReference type="Proteomes" id="UP001139409"/>
    </source>
</evidence>
<evidence type="ECO:0000313" key="1">
    <source>
        <dbReference type="EMBL" id="MCA6075601.1"/>
    </source>
</evidence>
<gene>
    <name evidence="1" type="ORF">LDX50_12035</name>
</gene>
<comment type="caution">
    <text evidence="1">The sequence shown here is derived from an EMBL/GenBank/DDBJ whole genome shotgun (WGS) entry which is preliminary data.</text>
</comment>
<reference evidence="1" key="1">
    <citation type="submission" date="2021-09" db="EMBL/GenBank/DDBJ databases">
        <title>Fulvivirga sp. isolated from coastal sediment.</title>
        <authorList>
            <person name="Yu H."/>
        </authorList>
    </citation>
    <scope>NUCLEOTIDE SEQUENCE</scope>
    <source>
        <strain evidence="1">1062</strain>
    </source>
</reference>
<name>A0A9X1L094_9BACT</name>
<dbReference type="AlphaFoldDB" id="A0A9X1L094"/>
<organism evidence="1 2">
    <name type="scientific">Fulvivirga sedimenti</name>
    <dbReference type="NCBI Taxonomy" id="2879465"/>
    <lineage>
        <taxon>Bacteria</taxon>
        <taxon>Pseudomonadati</taxon>
        <taxon>Bacteroidota</taxon>
        <taxon>Cytophagia</taxon>
        <taxon>Cytophagales</taxon>
        <taxon>Fulvivirgaceae</taxon>
        <taxon>Fulvivirga</taxon>
    </lineage>
</organism>
<protein>
    <submittedName>
        <fullName evidence="1">Uncharacterized protein</fullName>
    </submittedName>
</protein>
<dbReference type="RefSeq" id="WP_225698698.1">
    <property type="nucleotide sequence ID" value="NZ_JAIXNE010000002.1"/>
</dbReference>
<dbReference type="EMBL" id="JAIXNE010000002">
    <property type="protein sequence ID" value="MCA6075601.1"/>
    <property type="molecule type" value="Genomic_DNA"/>
</dbReference>
<proteinExistence type="predicted"/>